<evidence type="ECO:0000256" key="1">
    <source>
        <dbReference type="SAM" id="Coils"/>
    </source>
</evidence>
<dbReference type="OrthoDB" id="2375554at2"/>
<feature type="transmembrane region" description="Helical" evidence="2">
    <location>
        <begin position="36"/>
        <end position="54"/>
    </location>
</feature>
<gene>
    <name evidence="3" type="ORF">SAMN05421503_1839</name>
</gene>
<dbReference type="RefSeq" id="WP_097041380.1">
    <property type="nucleotide sequence ID" value="NZ_OBEK01000002.1"/>
</dbReference>
<dbReference type="Proteomes" id="UP000219356">
    <property type="component" value="Unassembled WGS sequence"/>
</dbReference>
<keyword evidence="4" id="KW-1185">Reference proteome</keyword>
<protein>
    <submittedName>
        <fullName evidence="3">Stage III sporulation protein AF</fullName>
    </submittedName>
</protein>
<organism evidence="3 4">
    <name type="scientific">Terribacillus aidingensis</name>
    <dbReference type="NCBI Taxonomy" id="586416"/>
    <lineage>
        <taxon>Bacteria</taxon>
        <taxon>Bacillati</taxon>
        <taxon>Bacillota</taxon>
        <taxon>Bacilli</taxon>
        <taxon>Bacillales</taxon>
        <taxon>Bacillaceae</taxon>
        <taxon>Terribacillus</taxon>
    </lineage>
</organism>
<evidence type="ECO:0000313" key="4">
    <source>
        <dbReference type="Proteomes" id="UP000219356"/>
    </source>
</evidence>
<keyword evidence="2" id="KW-1133">Transmembrane helix</keyword>
<dbReference type="AlphaFoldDB" id="A0A285NMN7"/>
<dbReference type="EMBL" id="OBEK01000002">
    <property type="protein sequence ID" value="SNZ10725.1"/>
    <property type="molecule type" value="Genomic_DNA"/>
</dbReference>
<feature type="coiled-coil region" evidence="1">
    <location>
        <begin position="75"/>
        <end position="102"/>
    </location>
</feature>
<keyword evidence="2" id="KW-0472">Membrane</keyword>
<dbReference type="NCBIfam" id="TIGR02896">
    <property type="entry name" value="spore_III_AF"/>
    <property type="match status" value="1"/>
</dbReference>
<sequence length="206" mass="23172">MEALQSWVMQIILFILLAIVLDMIMPDTDIRKYTKLVMGLILLLIFMKPVFAIFQVDSTKAVQEAMSGFAALTEAPSLENSIEEKKSEIDSAQRAYIEEQMAVQLKDQANQTLQEKFQMQITDIAVAFKEGENEETAEAIESITVTVQDSGQEMPEGDIRDVVIDSSSPIEDDKQTEDMERLKSYLSELWELENLPLEVTQKGGTG</sequence>
<dbReference type="STRING" id="586416.GZ22_09010"/>
<feature type="transmembrane region" description="Helical" evidence="2">
    <location>
        <begin position="6"/>
        <end position="24"/>
    </location>
</feature>
<evidence type="ECO:0000256" key="2">
    <source>
        <dbReference type="SAM" id="Phobius"/>
    </source>
</evidence>
<reference evidence="4" key="1">
    <citation type="submission" date="2017-09" db="EMBL/GenBank/DDBJ databases">
        <authorList>
            <person name="Varghese N."/>
            <person name="Submissions S."/>
        </authorList>
    </citation>
    <scope>NUCLEOTIDE SEQUENCE [LARGE SCALE GENOMIC DNA]</scope>
    <source>
        <strain evidence="4">CGMCC 1.8913</strain>
    </source>
</reference>
<dbReference type="InterPro" id="IPR014245">
    <property type="entry name" value="Spore_III_AF"/>
</dbReference>
<dbReference type="Pfam" id="PF09581">
    <property type="entry name" value="Spore_III_AF"/>
    <property type="match status" value="1"/>
</dbReference>
<accession>A0A285NMN7</accession>
<evidence type="ECO:0000313" key="3">
    <source>
        <dbReference type="EMBL" id="SNZ10725.1"/>
    </source>
</evidence>
<keyword evidence="1" id="KW-0175">Coiled coil</keyword>
<proteinExistence type="predicted"/>
<name>A0A285NMN7_9BACI</name>
<keyword evidence="2" id="KW-0812">Transmembrane</keyword>